<proteinExistence type="predicted"/>
<dbReference type="PROSITE" id="PS50096">
    <property type="entry name" value="IQ"/>
    <property type="match status" value="2"/>
</dbReference>
<comment type="caution">
    <text evidence="2">The sequence shown here is derived from an EMBL/GenBank/DDBJ whole genome shotgun (WGS) entry which is preliminary data.</text>
</comment>
<dbReference type="Pfam" id="PF00612">
    <property type="entry name" value="IQ"/>
    <property type="match status" value="2"/>
</dbReference>
<feature type="region of interest" description="Disordered" evidence="1">
    <location>
        <begin position="1"/>
        <end position="32"/>
    </location>
</feature>
<name>A0A9P9YV71_9MUSC</name>
<protein>
    <submittedName>
        <fullName evidence="2">Uncharacterized protein</fullName>
    </submittedName>
</protein>
<sequence>STATDLFSEQLCEDSDISSEDGEESKDFSEPCHGPSCHLQPVVLDYKQFMAARTIQRHVRGFLARRRLNHQNQAATTFAHIQQLLHMRIMQYHHDMATKIQALFRGWMTRQYFQDFEGMKSLRMQYAEDMLSTLFRKLCTMRKDHLLPGIYALRESEVRAAIAKKRAFINDRREEFQGAHSYSMAPYPGPNSENLPNSEITMPKKIGPRLQRTILVYDKSLRDKHVKKVYDLNSKRRRKSMNALRENMRNLFCKDFIRRIVAHKKMKRFDPKMIQVFLDDLLTAAEDFSCFCKPKTAMDSLCE</sequence>
<dbReference type="Proteomes" id="UP001059596">
    <property type="component" value="Unassembled WGS sequence"/>
</dbReference>
<dbReference type="Gene3D" id="1.20.5.190">
    <property type="match status" value="1"/>
</dbReference>
<dbReference type="AlphaFoldDB" id="A0A9P9YV71"/>
<evidence type="ECO:0000256" key="1">
    <source>
        <dbReference type="SAM" id="MobiDB-lite"/>
    </source>
</evidence>
<evidence type="ECO:0000313" key="3">
    <source>
        <dbReference type="Proteomes" id="UP001059596"/>
    </source>
</evidence>
<feature type="compositionally biased region" description="Acidic residues" evidence="1">
    <location>
        <begin position="11"/>
        <end position="24"/>
    </location>
</feature>
<accession>A0A9P9YV71</accession>
<dbReference type="EMBL" id="JAMKOV010000002">
    <property type="protein sequence ID" value="KAI8043713.1"/>
    <property type="molecule type" value="Genomic_DNA"/>
</dbReference>
<organism evidence="2 3">
    <name type="scientific">Drosophila gunungcola</name>
    <name type="common">fruit fly</name>
    <dbReference type="NCBI Taxonomy" id="103775"/>
    <lineage>
        <taxon>Eukaryota</taxon>
        <taxon>Metazoa</taxon>
        <taxon>Ecdysozoa</taxon>
        <taxon>Arthropoda</taxon>
        <taxon>Hexapoda</taxon>
        <taxon>Insecta</taxon>
        <taxon>Pterygota</taxon>
        <taxon>Neoptera</taxon>
        <taxon>Endopterygota</taxon>
        <taxon>Diptera</taxon>
        <taxon>Brachycera</taxon>
        <taxon>Muscomorpha</taxon>
        <taxon>Ephydroidea</taxon>
        <taxon>Drosophilidae</taxon>
        <taxon>Drosophila</taxon>
        <taxon>Sophophora</taxon>
    </lineage>
</organism>
<dbReference type="InterPro" id="IPR000048">
    <property type="entry name" value="IQ_motif_EF-hand-BS"/>
</dbReference>
<feature type="non-terminal residue" evidence="2">
    <location>
        <position position="1"/>
    </location>
</feature>
<dbReference type="CDD" id="cd23767">
    <property type="entry name" value="IQCD"/>
    <property type="match status" value="1"/>
</dbReference>
<dbReference type="SMART" id="SM00015">
    <property type="entry name" value="IQ"/>
    <property type="match status" value="2"/>
</dbReference>
<keyword evidence="3" id="KW-1185">Reference proteome</keyword>
<evidence type="ECO:0000313" key="2">
    <source>
        <dbReference type="EMBL" id="KAI8043713.1"/>
    </source>
</evidence>
<gene>
    <name evidence="2" type="ORF">M5D96_005051</name>
</gene>
<reference evidence="2" key="1">
    <citation type="journal article" date="2023" name="Genome Biol. Evol.">
        <title>Long-read-based Genome Assembly of Drosophila gunungcola Reveals Fewer Chemosensory Genes in Flower-breeding Species.</title>
        <authorList>
            <person name="Negi A."/>
            <person name="Liao B.Y."/>
            <person name="Yeh S.D."/>
        </authorList>
    </citation>
    <scope>NUCLEOTIDE SEQUENCE</scope>
    <source>
        <strain evidence="2">Sukarami</strain>
    </source>
</reference>